<keyword evidence="1" id="KW-0534">Nitrate assimilation</keyword>
<dbReference type="PANTHER" id="PTHR43680:SF2">
    <property type="entry name" value="NITRATE REDUCTASE MOLYBDENUM COFACTOR ASSEMBLY CHAPERONE NARJ"/>
    <property type="match status" value="1"/>
</dbReference>
<dbReference type="NCBIfam" id="TIGR00684">
    <property type="entry name" value="narJ"/>
    <property type="match status" value="1"/>
</dbReference>
<dbReference type="InterPro" id="IPR036411">
    <property type="entry name" value="TorD-like_sf"/>
</dbReference>
<evidence type="ECO:0000313" key="2">
    <source>
        <dbReference type="EMBL" id="GGO82856.1"/>
    </source>
</evidence>
<dbReference type="GO" id="GO:0016530">
    <property type="term" value="F:metallochaperone activity"/>
    <property type="evidence" value="ECO:0007669"/>
    <property type="project" value="TreeGrafter"/>
</dbReference>
<keyword evidence="3" id="KW-1185">Reference proteome</keyword>
<protein>
    <submittedName>
        <fullName evidence="2">Nitrate reductase molybdenum cofactor assembly chaperone</fullName>
    </submittedName>
</protein>
<accession>A0A918DTM5</accession>
<reference evidence="2" key="1">
    <citation type="journal article" date="2014" name="Int. J. Syst. Evol. Microbiol.">
        <title>Complete genome sequence of Corynebacterium casei LMG S-19264T (=DSM 44701T), isolated from a smear-ripened cheese.</title>
        <authorList>
            <consortium name="US DOE Joint Genome Institute (JGI-PGF)"/>
            <person name="Walter F."/>
            <person name="Albersmeier A."/>
            <person name="Kalinowski J."/>
            <person name="Ruckert C."/>
        </authorList>
    </citation>
    <scope>NUCLEOTIDE SEQUENCE</scope>
    <source>
        <strain evidence="2">CGMCC 4.7368</strain>
    </source>
</reference>
<dbReference type="InterPro" id="IPR020945">
    <property type="entry name" value="DMSO/NO3_reduct_chaperone"/>
</dbReference>
<dbReference type="GO" id="GO:0051082">
    <property type="term" value="F:unfolded protein binding"/>
    <property type="evidence" value="ECO:0007669"/>
    <property type="project" value="InterPro"/>
</dbReference>
<dbReference type="GO" id="GO:0051131">
    <property type="term" value="P:chaperone-mediated protein complex assembly"/>
    <property type="evidence" value="ECO:0007669"/>
    <property type="project" value="InterPro"/>
</dbReference>
<reference evidence="2" key="2">
    <citation type="submission" date="2020-09" db="EMBL/GenBank/DDBJ databases">
        <authorList>
            <person name="Sun Q."/>
            <person name="Zhou Y."/>
        </authorList>
    </citation>
    <scope>NUCLEOTIDE SEQUENCE</scope>
    <source>
        <strain evidence="2">CGMCC 4.7368</strain>
    </source>
</reference>
<dbReference type="Gene3D" id="1.10.3480.10">
    <property type="entry name" value="TorD-like"/>
    <property type="match status" value="1"/>
</dbReference>
<dbReference type="Pfam" id="PF02613">
    <property type="entry name" value="Nitrate_red_del"/>
    <property type="match status" value="1"/>
</dbReference>
<gene>
    <name evidence="2" type="ORF">GCM10012289_75050</name>
</gene>
<dbReference type="AlphaFoldDB" id="A0A918DTM5"/>
<name>A0A918DTM5_9ACTN</name>
<dbReference type="PANTHER" id="PTHR43680">
    <property type="entry name" value="NITRATE REDUCTASE MOLYBDENUM COFACTOR ASSEMBLY CHAPERONE"/>
    <property type="match status" value="1"/>
</dbReference>
<dbReference type="Proteomes" id="UP000646523">
    <property type="component" value="Unassembled WGS sequence"/>
</dbReference>
<dbReference type="InterPro" id="IPR003765">
    <property type="entry name" value="NO3_reductase_chaperone_NarJ"/>
</dbReference>
<evidence type="ECO:0000256" key="1">
    <source>
        <dbReference type="ARBA" id="ARBA00023063"/>
    </source>
</evidence>
<dbReference type="RefSeq" id="WP_189129003.1">
    <property type="nucleotide sequence ID" value="NZ_BMNH01000046.1"/>
</dbReference>
<sequence length="226" mass="24618">MRPPWTSRRPELSADGVAVVRRAAGLCLRYPDQALLDRLPLIRAALAETGAHPPVAAVAEFAEHLAGQEPLRAEEHYVSVFDIRNRRSLHLTWWTDGDTRRRGFSLAAIKARYRAHGLTPPGSDELPDYLPVVLDYATLEREDGTELLQEHRAGLELLKFALIKVATPYARLLEAVCGTLPGASPRTAEEATRMARRPLDGGPELVGLGTIGLPSSHPIATTGGLT</sequence>
<proteinExistence type="predicted"/>
<dbReference type="GO" id="GO:0042128">
    <property type="term" value="P:nitrate assimilation"/>
    <property type="evidence" value="ECO:0007669"/>
    <property type="project" value="UniProtKB-KW"/>
</dbReference>
<organism evidence="2 3">
    <name type="scientific">Nonomuraea cavernae</name>
    <dbReference type="NCBI Taxonomy" id="2045107"/>
    <lineage>
        <taxon>Bacteria</taxon>
        <taxon>Bacillati</taxon>
        <taxon>Actinomycetota</taxon>
        <taxon>Actinomycetes</taxon>
        <taxon>Streptosporangiales</taxon>
        <taxon>Streptosporangiaceae</taxon>
        <taxon>Nonomuraea</taxon>
    </lineage>
</organism>
<dbReference type="SUPFAM" id="SSF89155">
    <property type="entry name" value="TorD-like"/>
    <property type="match status" value="1"/>
</dbReference>
<dbReference type="EMBL" id="BMNH01000046">
    <property type="protein sequence ID" value="GGO82856.1"/>
    <property type="molecule type" value="Genomic_DNA"/>
</dbReference>
<evidence type="ECO:0000313" key="3">
    <source>
        <dbReference type="Proteomes" id="UP000646523"/>
    </source>
</evidence>
<comment type="caution">
    <text evidence="2">The sequence shown here is derived from an EMBL/GenBank/DDBJ whole genome shotgun (WGS) entry which is preliminary data.</text>
</comment>